<gene>
    <name evidence="2" type="ORF">QJS10_CPB22g00047</name>
</gene>
<protein>
    <submittedName>
        <fullName evidence="2">Uncharacterized protein</fullName>
    </submittedName>
</protein>
<reference evidence="2" key="2">
    <citation type="submission" date="2023-06" db="EMBL/GenBank/DDBJ databases">
        <authorList>
            <person name="Ma L."/>
            <person name="Liu K.-W."/>
            <person name="Li Z."/>
            <person name="Hsiao Y.-Y."/>
            <person name="Qi Y."/>
            <person name="Fu T."/>
            <person name="Tang G."/>
            <person name="Zhang D."/>
            <person name="Sun W.-H."/>
            <person name="Liu D.-K."/>
            <person name="Li Y."/>
            <person name="Chen G.-Z."/>
            <person name="Liu X.-D."/>
            <person name="Liao X.-Y."/>
            <person name="Jiang Y.-T."/>
            <person name="Yu X."/>
            <person name="Hao Y."/>
            <person name="Huang J."/>
            <person name="Zhao X.-W."/>
            <person name="Ke S."/>
            <person name="Chen Y.-Y."/>
            <person name="Wu W.-L."/>
            <person name="Hsu J.-L."/>
            <person name="Lin Y.-F."/>
            <person name="Huang M.-D."/>
            <person name="Li C.-Y."/>
            <person name="Huang L."/>
            <person name="Wang Z.-W."/>
            <person name="Zhao X."/>
            <person name="Zhong W.-Y."/>
            <person name="Peng D.-H."/>
            <person name="Ahmad S."/>
            <person name="Lan S."/>
            <person name="Zhang J.-S."/>
            <person name="Tsai W.-C."/>
            <person name="Van De Peer Y."/>
            <person name="Liu Z.-J."/>
        </authorList>
    </citation>
    <scope>NUCLEOTIDE SEQUENCE</scope>
    <source>
        <strain evidence="2">CP</strain>
        <tissue evidence="2">Leaves</tissue>
    </source>
</reference>
<sequence length="159" mass="16975">MDRASPSNVSTLPDGAPPPNLEHPPAGKEKVAPQWIEVSRPNTNPKGKQCVDVVEPTSTSQSNSMISPPSANKFAILQDIPEEDEPLIGVTEEKSTPIDLSSTSLETPLNSHTDRVKQGNGRIHKSKHKGGGPPQPPKKNKTASKGAPSGKKSTKLYME</sequence>
<proteinExistence type="predicted"/>
<name>A0AAV9C0N8_ACOCL</name>
<dbReference type="AlphaFoldDB" id="A0AAV9C0N8"/>
<organism evidence="2 3">
    <name type="scientific">Acorus calamus</name>
    <name type="common">Sweet flag</name>
    <dbReference type="NCBI Taxonomy" id="4465"/>
    <lineage>
        <taxon>Eukaryota</taxon>
        <taxon>Viridiplantae</taxon>
        <taxon>Streptophyta</taxon>
        <taxon>Embryophyta</taxon>
        <taxon>Tracheophyta</taxon>
        <taxon>Spermatophyta</taxon>
        <taxon>Magnoliopsida</taxon>
        <taxon>Liliopsida</taxon>
        <taxon>Acoraceae</taxon>
        <taxon>Acorus</taxon>
    </lineage>
</organism>
<keyword evidence="3" id="KW-1185">Reference proteome</keyword>
<comment type="caution">
    <text evidence="2">The sequence shown here is derived from an EMBL/GenBank/DDBJ whole genome shotgun (WGS) entry which is preliminary data.</text>
</comment>
<evidence type="ECO:0000313" key="3">
    <source>
        <dbReference type="Proteomes" id="UP001180020"/>
    </source>
</evidence>
<evidence type="ECO:0000256" key="1">
    <source>
        <dbReference type="SAM" id="MobiDB-lite"/>
    </source>
</evidence>
<feature type="compositionally biased region" description="Polar residues" evidence="1">
    <location>
        <begin position="98"/>
        <end position="111"/>
    </location>
</feature>
<reference evidence="2" key="1">
    <citation type="journal article" date="2023" name="Nat. Commun.">
        <title>Diploid and tetraploid genomes of Acorus and the evolution of monocots.</title>
        <authorList>
            <person name="Ma L."/>
            <person name="Liu K.W."/>
            <person name="Li Z."/>
            <person name="Hsiao Y.Y."/>
            <person name="Qi Y."/>
            <person name="Fu T."/>
            <person name="Tang G.D."/>
            <person name="Zhang D."/>
            <person name="Sun W.H."/>
            <person name="Liu D.K."/>
            <person name="Li Y."/>
            <person name="Chen G.Z."/>
            <person name="Liu X.D."/>
            <person name="Liao X.Y."/>
            <person name="Jiang Y.T."/>
            <person name="Yu X."/>
            <person name="Hao Y."/>
            <person name="Huang J."/>
            <person name="Zhao X.W."/>
            <person name="Ke S."/>
            <person name="Chen Y.Y."/>
            <person name="Wu W.L."/>
            <person name="Hsu J.L."/>
            <person name="Lin Y.F."/>
            <person name="Huang M.D."/>
            <person name="Li C.Y."/>
            <person name="Huang L."/>
            <person name="Wang Z.W."/>
            <person name="Zhao X."/>
            <person name="Zhong W.Y."/>
            <person name="Peng D.H."/>
            <person name="Ahmad S."/>
            <person name="Lan S."/>
            <person name="Zhang J.S."/>
            <person name="Tsai W.C."/>
            <person name="Van de Peer Y."/>
            <person name="Liu Z.J."/>
        </authorList>
    </citation>
    <scope>NUCLEOTIDE SEQUENCE</scope>
    <source>
        <strain evidence="2">CP</strain>
    </source>
</reference>
<feature type="compositionally biased region" description="Polar residues" evidence="1">
    <location>
        <begin position="1"/>
        <end position="11"/>
    </location>
</feature>
<feature type="region of interest" description="Disordered" evidence="1">
    <location>
        <begin position="1"/>
        <end position="31"/>
    </location>
</feature>
<dbReference type="EMBL" id="JAUJYO010000022">
    <property type="protein sequence ID" value="KAK1282410.1"/>
    <property type="molecule type" value="Genomic_DNA"/>
</dbReference>
<feature type="region of interest" description="Disordered" evidence="1">
    <location>
        <begin position="80"/>
        <end position="159"/>
    </location>
</feature>
<evidence type="ECO:0000313" key="2">
    <source>
        <dbReference type="EMBL" id="KAK1282410.1"/>
    </source>
</evidence>
<accession>A0AAV9C0N8</accession>
<dbReference type="Proteomes" id="UP001180020">
    <property type="component" value="Unassembled WGS sequence"/>
</dbReference>